<evidence type="ECO:0000313" key="1">
    <source>
        <dbReference type="EMBL" id="GFR98160.1"/>
    </source>
</evidence>
<protein>
    <submittedName>
        <fullName evidence="1">Uncharacterized protein</fullName>
    </submittedName>
</protein>
<name>A0AAV4HNK2_9GAST</name>
<keyword evidence="2" id="KW-1185">Reference proteome</keyword>
<dbReference type="EMBL" id="BMAT01012728">
    <property type="protein sequence ID" value="GFR98160.1"/>
    <property type="molecule type" value="Genomic_DNA"/>
</dbReference>
<comment type="caution">
    <text evidence="1">The sequence shown here is derived from an EMBL/GenBank/DDBJ whole genome shotgun (WGS) entry which is preliminary data.</text>
</comment>
<sequence length="68" mass="7726">MGRPRLIRVCDIGKSRGFTPPQVRNAQPLSPARPAVSRPVSLCKRTWCQPGIRFQLLTKRRRRQGSEG</sequence>
<evidence type="ECO:0000313" key="2">
    <source>
        <dbReference type="Proteomes" id="UP000762676"/>
    </source>
</evidence>
<reference evidence="1 2" key="1">
    <citation type="journal article" date="2021" name="Elife">
        <title>Chloroplast acquisition without the gene transfer in kleptoplastic sea slugs, Plakobranchus ocellatus.</title>
        <authorList>
            <person name="Maeda T."/>
            <person name="Takahashi S."/>
            <person name="Yoshida T."/>
            <person name="Shimamura S."/>
            <person name="Takaki Y."/>
            <person name="Nagai Y."/>
            <person name="Toyoda A."/>
            <person name="Suzuki Y."/>
            <person name="Arimoto A."/>
            <person name="Ishii H."/>
            <person name="Satoh N."/>
            <person name="Nishiyama T."/>
            <person name="Hasebe M."/>
            <person name="Maruyama T."/>
            <person name="Minagawa J."/>
            <person name="Obokata J."/>
            <person name="Shigenobu S."/>
        </authorList>
    </citation>
    <scope>NUCLEOTIDE SEQUENCE [LARGE SCALE GENOMIC DNA]</scope>
</reference>
<accession>A0AAV4HNK2</accession>
<dbReference type="AlphaFoldDB" id="A0AAV4HNK2"/>
<gene>
    <name evidence="1" type="ORF">ElyMa_006342900</name>
</gene>
<organism evidence="1 2">
    <name type="scientific">Elysia marginata</name>
    <dbReference type="NCBI Taxonomy" id="1093978"/>
    <lineage>
        <taxon>Eukaryota</taxon>
        <taxon>Metazoa</taxon>
        <taxon>Spiralia</taxon>
        <taxon>Lophotrochozoa</taxon>
        <taxon>Mollusca</taxon>
        <taxon>Gastropoda</taxon>
        <taxon>Heterobranchia</taxon>
        <taxon>Euthyneura</taxon>
        <taxon>Panpulmonata</taxon>
        <taxon>Sacoglossa</taxon>
        <taxon>Placobranchoidea</taxon>
        <taxon>Plakobranchidae</taxon>
        <taxon>Elysia</taxon>
    </lineage>
</organism>
<dbReference type="Proteomes" id="UP000762676">
    <property type="component" value="Unassembled WGS sequence"/>
</dbReference>
<proteinExistence type="predicted"/>